<dbReference type="InterPro" id="IPR001647">
    <property type="entry name" value="HTH_TetR"/>
</dbReference>
<dbReference type="Pfam" id="PF00440">
    <property type="entry name" value="TetR_N"/>
    <property type="match status" value="1"/>
</dbReference>
<evidence type="ECO:0000256" key="4">
    <source>
        <dbReference type="PROSITE-ProRule" id="PRU00335"/>
    </source>
</evidence>
<dbReference type="OrthoDB" id="9811084at2"/>
<keyword evidence="3" id="KW-0804">Transcription</keyword>
<keyword evidence="2 4" id="KW-0238">DNA-binding</keyword>
<dbReference type="GO" id="GO:0003677">
    <property type="term" value="F:DNA binding"/>
    <property type="evidence" value="ECO:0007669"/>
    <property type="project" value="UniProtKB-UniRule"/>
</dbReference>
<dbReference type="InterPro" id="IPR036271">
    <property type="entry name" value="Tet_transcr_reg_TetR-rel_C_sf"/>
</dbReference>
<evidence type="ECO:0000256" key="2">
    <source>
        <dbReference type="ARBA" id="ARBA00023125"/>
    </source>
</evidence>
<reference evidence="7 8" key="1">
    <citation type="submission" date="2018-07" db="EMBL/GenBank/DDBJ databases">
        <title>Genomic Encyclopedia of Type Strains, Phase III (KMG-III): the genomes of soil and plant-associated and newly described type strains.</title>
        <authorList>
            <person name="Whitman W."/>
        </authorList>
    </citation>
    <scope>NUCLEOTIDE SEQUENCE [LARGE SCALE GENOMIC DNA]</scope>
    <source>
        <strain evidence="7 8">CECT 8488</strain>
    </source>
</reference>
<dbReference type="PRINTS" id="PR00455">
    <property type="entry name" value="HTHTETR"/>
</dbReference>
<protein>
    <submittedName>
        <fullName evidence="7">TetR family transcriptional regulator</fullName>
    </submittedName>
</protein>
<feature type="region of interest" description="Disordered" evidence="5">
    <location>
        <begin position="1"/>
        <end position="20"/>
    </location>
</feature>
<evidence type="ECO:0000313" key="7">
    <source>
        <dbReference type="EMBL" id="RED53767.1"/>
    </source>
</evidence>
<dbReference type="Pfam" id="PF16925">
    <property type="entry name" value="TetR_C_13"/>
    <property type="match status" value="1"/>
</dbReference>
<sequence>MPEMPKRGRGRPKKQDAEKNDIRAQLVRSGIEILTAKGFSSMGLDELLERAGVPKGSFYYYFDSKEAYGLAVIAGYGEYFAKRLDRSLLRSDISPLQRLRNFIADGENGMMRHDFRRGCLVGNLGQEMGATHDVFREVLEDTLKDWEGRVAVCLEQARDQGEIAADADCHSLATFFWIGWEGAVLRAKLVRSLAPMKQFAQVFFDHLPKRLTERG</sequence>
<dbReference type="RefSeq" id="WP_115934878.1">
    <property type="nucleotide sequence ID" value="NZ_QRDW01000001.1"/>
</dbReference>
<dbReference type="SUPFAM" id="SSF48498">
    <property type="entry name" value="Tetracyclin repressor-like, C-terminal domain"/>
    <property type="match status" value="1"/>
</dbReference>
<gene>
    <name evidence="7" type="ORF">DFP90_101566</name>
</gene>
<dbReference type="InterPro" id="IPR009057">
    <property type="entry name" value="Homeodomain-like_sf"/>
</dbReference>
<evidence type="ECO:0000259" key="6">
    <source>
        <dbReference type="PROSITE" id="PS50977"/>
    </source>
</evidence>
<evidence type="ECO:0000256" key="5">
    <source>
        <dbReference type="SAM" id="MobiDB-lite"/>
    </source>
</evidence>
<keyword evidence="8" id="KW-1185">Reference proteome</keyword>
<dbReference type="SUPFAM" id="SSF46689">
    <property type="entry name" value="Homeodomain-like"/>
    <property type="match status" value="1"/>
</dbReference>
<dbReference type="Gene3D" id="1.10.357.10">
    <property type="entry name" value="Tetracycline Repressor, domain 2"/>
    <property type="match status" value="1"/>
</dbReference>
<evidence type="ECO:0000256" key="3">
    <source>
        <dbReference type="ARBA" id="ARBA00023163"/>
    </source>
</evidence>
<dbReference type="InterPro" id="IPR011075">
    <property type="entry name" value="TetR_C"/>
</dbReference>
<name>A0A3D9HWC1_9PROT</name>
<dbReference type="PANTHER" id="PTHR47506">
    <property type="entry name" value="TRANSCRIPTIONAL REGULATORY PROTEIN"/>
    <property type="match status" value="1"/>
</dbReference>
<dbReference type="PANTHER" id="PTHR47506:SF6">
    <property type="entry name" value="HTH-TYPE TRANSCRIPTIONAL REPRESSOR NEMR"/>
    <property type="match status" value="1"/>
</dbReference>
<accession>A0A3D9HWC1</accession>
<feature type="DNA-binding region" description="H-T-H motif" evidence="4">
    <location>
        <begin position="43"/>
        <end position="62"/>
    </location>
</feature>
<comment type="caution">
    <text evidence="7">The sequence shown here is derived from an EMBL/GenBank/DDBJ whole genome shotgun (WGS) entry which is preliminary data.</text>
</comment>
<evidence type="ECO:0000313" key="8">
    <source>
        <dbReference type="Proteomes" id="UP000256845"/>
    </source>
</evidence>
<organism evidence="7 8">
    <name type="scientific">Aestuariispira insulae</name>
    <dbReference type="NCBI Taxonomy" id="1461337"/>
    <lineage>
        <taxon>Bacteria</taxon>
        <taxon>Pseudomonadati</taxon>
        <taxon>Pseudomonadota</taxon>
        <taxon>Alphaproteobacteria</taxon>
        <taxon>Rhodospirillales</taxon>
        <taxon>Kiloniellaceae</taxon>
        <taxon>Aestuariispira</taxon>
    </lineage>
</organism>
<dbReference type="EMBL" id="QRDW01000001">
    <property type="protein sequence ID" value="RED53767.1"/>
    <property type="molecule type" value="Genomic_DNA"/>
</dbReference>
<evidence type="ECO:0000256" key="1">
    <source>
        <dbReference type="ARBA" id="ARBA00023015"/>
    </source>
</evidence>
<proteinExistence type="predicted"/>
<dbReference type="PROSITE" id="PS50977">
    <property type="entry name" value="HTH_TETR_2"/>
    <property type="match status" value="1"/>
</dbReference>
<dbReference type="AlphaFoldDB" id="A0A3D9HWC1"/>
<feature type="domain" description="HTH tetR-type" evidence="6">
    <location>
        <begin position="20"/>
        <end position="80"/>
    </location>
</feature>
<dbReference type="Proteomes" id="UP000256845">
    <property type="component" value="Unassembled WGS sequence"/>
</dbReference>
<keyword evidence="1" id="KW-0805">Transcription regulation</keyword>